<organism evidence="2 3">
    <name type="scientific">Shimia haliotis</name>
    <dbReference type="NCBI Taxonomy" id="1280847"/>
    <lineage>
        <taxon>Bacteria</taxon>
        <taxon>Pseudomonadati</taxon>
        <taxon>Pseudomonadota</taxon>
        <taxon>Alphaproteobacteria</taxon>
        <taxon>Rhodobacterales</taxon>
        <taxon>Roseobacteraceae</taxon>
    </lineage>
</organism>
<feature type="region of interest" description="Disordered" evidence="1">
    <location>
        <begin position="23"/>
        <end position="52"/>
    </location>
</feature>
<dbReference type="RefSeq" id="WP_093322656.1">
    <property type="nucleotide sequence ID" value="NZ_FOSZ01000002.1"/>
</dbReference>
<proteinExistence type="predicted"/>
<name>A0A1I4CXX2_9RHOB</name>
<dbReference type="AlphaFoldDB" id="A0A1I4CXX2"/>
<accession>A0A1I4CXX2</accession>
<sequence>MIAALVALGLLAGAVVWDILDDETDVPDTPDEPDEPDAPDEEDLGATVTENEDGTVSVELGDDETGSLIALRTSSDYYVGSGSGHGTANDYTLTLYLMPEGFDFPENTDDLPDDAFFVGDLEEMFGLQELASWDLGEEGHNPEPWADGTGPVTLWDSRIEAPDIVSDAPISFFEVIEDDGELRSVAMTDDPDFLNDDTVRVHHFNETDGDGETEVAAGGTFAGTDGDDIILVNPNQTGEITIDAGDGDDTITVGAHQNVTSALATGNGTAEDDGADVISVHLPAYEAPEGISEAFGEAGAIDFRDEDDSLTVVLPDPSEASAYLVHEREDVGQSESLYRADTYFLILGPPGATISDAELRDWYDSPEDNTHLGLRVVSEIDLGAASGSLGEDGSPDWDYDHRNMNPDITFDGTLTGQVTISY</sequence>
<gene>
    <name evidence="2" type="ORF">SAMN04488036_102567</name>
</gene>
<protein>
    <submittedName>
        <fullName evidence="2">Uncharacterized protein</fullName>
    </submittedName>
</protein>
<dbReference type="EMBL" id="FOSZ01000002">
    <property type="protein sequence ID" value="SFK85745.1"/>
    <property type="molecule type" value="Genomic_DNA"/>
</dbReference>
<feature type="compositionally biased region" description="Acidic residues" evidence="1">
    <location>
        <begin position="23"/>
        <end position="44"/>
    </location>
</feature>
<dbReference type="OrthoDB" id="7724872at2"/>
<evidence type="ECO:0000256" key="1">
    <source>
        <dbReference type="SAM" id="MobiDB-lite"/>
    </source>
</evidence>
<evidence type="ECO:0000313" key="2">
    <source>
        <dbReference type="EMBL" id="SFK85745.1"/>
    </source>
</evidence>
<reference evidence="3" key="1">
    <citation type="submission" date="2016-10" db="EMBL/GenBank/DDBJ databases">
        <authorList>
            <person name="Varghese N."/>
            <person name="Submissions S."/>
        </authorList>
    </citation>
    <scope>NUCLEOTIDE SEQUENCE [LARGE SCALE GENOMIC DNA]</scope>
    <source>
        <strain evidence="3">DSM 28453</strain>
    </source>
</reference>
<dbReference type="Gene3D" id="2.160.20.160">
    <property type="match status" value="1"/>
</dbReference>
<evidence type="ECO:0000313" key="3">
    <source>
        <dbReference type="Proteomes" id="UP000198851"/>
    </source>
</evidence>
<keyword evidence="3" id="KW-1185">Reference proteome</keyword>
<dbReference type="Proteomes" id="UP000198851">
    <property type="component" value="Unassembled WGS sequence"/>
</dbReference>